<keyword evidence="2" id="KW-1185">Reference proteome</keyword>
<evidence type="ECO:0000256" key="1">
    <source>
        <dbReference type="SAM" id="SignalP"/>
    </source>
</evidence>
<evidence type="ECO:0000313" key="2">
    <source>
        <dbReference type="Proteomes" id="UP000887540"/>
    </source>
</evidence>
<keyword evidence="1" id="KW-0732">Signal</keyword>
<dbReference type="AlphaFoldDB" id="A0A914D8I7"/>
<accession>A0A914D8I7</accession>
<feature type="signal peptide" evidence="1">
    <location>
        <begin position="1"/>
        <end position="28"/>
    </location>
</feature>
<proteinExistence type="predicted"/>
<sequence>MSCSRNLNLSLFLLLFVLLLFLIELSESSVISRSKRQWLDFSSWNFPNWKWKCYEYHNFGTKRLICP</sequence>
<dbReference type="Proteomes" id="UP000887540">
    <property type="component" value="Unplaced"/>
</dbReference>
<protein>
    <submittedName>
        <fullName evidence="3">Uncharacterized protein</fullName>
    </submittedName>
</protein>
<name>A0A914D8I7_9BILA</name>
<organism evidence="2 3">
    <name type="scientific">Acrobeloides nanus</name>
    <dbReference type="NCBI Taxonomy" id="290746"/>
    <lineage>
        <taxon>Eukaryota</taxon>
        <taxon>Metazoa</taxon>
        <taxon>Ecdysozoa</taxon>
        <taxon>Nematoda</taxon>
        <taxon>Chromadorea</taxon>
        <taxon>Rhabditida</taxon>
        <taxon>Tylenchina</taxon>
        <taxon>Cephalobomorpha</taxon>
        <taxon>Cephaloboidea</taxon>
        <taxon>Cephalobidae</taxon>
        <taxon>Acrobeloides</taxon>
    </lineage>
</organism>
<reference evidence="3" key="1">
    <citation type="submission" date="2022-11" db="UniProtKB">
        <authorList>
            <consortium name="WormBaseParasite"/>
        </authorList>
    </citation>
    <scope>IDENTIFICATION</scope>
</reference>
<dbReference type="WBParaSite" id="ACRNAN_scaffold1961.g10528.t1">
    <property type="protein sequence ID" value="ACRNAN_scaffold1961.g10528.t1"/>
    <property type="gene ID" value="ACRNAN_scaffold1961.g10528"/>
</dbReference>
<evidence type="ECO:0000313" key="3">
    <source>
        <dbReference type="WBParaSite" id="ACRNAN_scaffold1961.g10528.t1"/>
    </source>
</evidence>
<feature type="chain" id="PRO_5038116089" evidence="1">
    <location>
        <begin position="29"/>
        <end position="67"/>
    </location>
</feature>